<dbReference type="CDD" id="cd12152">
    <property type="entry name" value="F1-ATPase_delta"/>
    <property type="match status" value="1"/>
</dbReference>
<name>A0A3D8HDS9_9BACT</name>
<dbReference type="InterPro" id="IPR036771">
    <property type="entry name" value="ATPsynth_dsu/esu_N"/>
</dbReference>
<comment type="subcellular location">
    <subcellularLocation>
        <location evidence="2">Endomembrane system</location>
        <topology evidence="2">Peripheral membrane protein</topology>
    </subcellularLocation>
</comment>
<feature type="domain" description="ATP synthase F1 complex delta/epsilon subunit N-terminal" evidence="8">
    <location>
        <begin position="1"/>
        <end position="76"/>
    </location>
</feature>
<dbReference type="Pfam" id="PF02823">
    <property type="entry name" value="ATP-synt_DE_N"/>
    <property type="match status" value="1"/>
</dbReference>
<dbReference type="Proteomes" id="UP000256321">
    <property type="component" value="Unassembled WGS sequence"/>
</dbReference>
<keyword evidence="7" id="KW-0139">CF(1)</keyword>
<evidence type="ECO:0000313" key="12">
    <source>
        <dbReference type="Proteomes" id="UP000629596"/>
    </source>
</evidence>
<evidence type="ECO:0000256" key="2">
    <source>
        <dbReference type="ARBA" id="ARBA00004184"/>
    </source>
</evidence>
<protein>
    <submittedName>
        <fullName evidence="10">F0F1 ATP synthase subunit epsilon</fullName>
    </submittedName>
</protein>
<reference evidence="9 12" key="2">
    <citation type="submission" date="2020-08" db="EMBL/GenBank/DDBJ databases">
        <title>Genome public.</title>
        <authorList>
            <person name="Liu C."/>
            <person name="Sun Q."/>
        </authorList>
    </citation>
    <scope>NUCLEOTIDE SEQUENCE [LARGE SCALE GENOMIC DNA]</scope>
    <source>
        <strain evidence="9 12">426_9</strain>
    </source>
</reference>
<dbReference type="AlphaFoldDB" id="A0A3D8HDS9"/>
<dbReference type="GO" id="GO:0046933">
    <property type="term" value="F:proton-transporting ATP synthase activity, rotational mechanism"/>
    <property type="evidence" value="ECO:0007669"/>
    <property type="project" value="InterPro"/>
</dbReference>
<evidence type="ECO:0000256" key="1">
    <source>
        <dbReference type="ARBA" id="ARBA00003543"/>
    </source>
</evidence>
<dbReference type="InterPro" id="IPR001469">
    <property type="entry name" value="ATP_synth_F1_dsu/esu"/>
</dbReference>
<evidence type="ECO:0000313" key="11">
    <source>
        <dbReference type="Proteomes" id="UP000256321"/>
    </source>
</evidence>
<proteinExistence type="inferred from homology"/>
<gene>
    <name evidence="10" type="ORF">DWU89_12905</name>
    <name evidence="9" type="ORF">H8784_12580</name>
</gene>
<evidence type="ECO:0000256" key="6">
    <source>
        <dbReference type="ARBA" id="ARBA00023136"/>
    </source>
</evidence>
<keyword evidence="7" id="KW-0066">ATP synthesis</keyword>
<dbReference type="Gene3D" id="2.60.15.10">
    <property type="entry name" value="F0F1 ATP synthase delta/epsilon subunit, N-terminal"/>
    <property type="match status" value="1"/>
</dbReference>
<dbReference type="InterPro" id="IPR020546">
    <property type="entry name" value="ATP_synth_F1_dsu/esu_N"/>
</dbReference>
<dbReference type="GO" id="GO:0012505">
    <property type="term" value="C:endomembrane system"/>
    <property type="evidence" value="ECO:0007669"/>
    <property type="project" value="UniProtKB-SubCell"/>
</dbReference>
<dbReference type="SUPFAM" id="SSF51344">
    <property type="entry name" value="Epsilon subunit of F1F0-ATP synthase N-terminal domain"/>
    <property type="match status" value="1"/>
</dbReference>
<evidence type="ECO:0000259" key="8">
    <source>
        <dbReference type="Pfam" id="PF02823"/>
    </source>
</evidence>
<dbReference type="GO" id="GO:0045259">
    <property type="term" value="C:proton-transporting ATP synthase complex"/>
    <property type="evidence" value="ECO:0007669"/>
    <property type="project" value="UniProtKB-KW"/>
</dbReference>
<dbReference type="Proteomes" id="UP000629596">
    <property type="component" value="Unassembled WGS sequence"/>
</dbReference>
<organism evidence="10 11">
    <name type="scientific">Parabacteroides acidifaciens</name>
    <dbReference type="NCBI Taxonomy" id="2290935"/>
    <lineage>
        <taxon>Bacteria</taxon>
        <taxon>Pseudomonadati</taxon>
        <taxon>Bacteroidota</taxon>
        <taxon>Bacteroidia</taxon>
        <taxon>Bacteroidales</taxon>
        <taxon>Tannerellaceae</taxon>
        <taxon>Parabacteroides</taxon>
    </lineage>
</organism>
<evidence type="ECO:0000256" key="5">
    <source>
        <dbReference type="ARBA" id="ARBA00023065"/>
    </source>
</evidence>
<comment type="similarity">
    <text evidence="3">Belongs to the ATPase epsilon chain family.</text>
</comment>
<sequence length="77" mass="8282">MRLEIISPDGILYEGETLQVSFPGAVGSFDILPHHAPMIAALGEGTIVFENDGKKGEQAIKSGFVEVKEDHISVCIE</sequence>
<dbReference type="EMBL" id="JACRTI010000031">
    <property type="protein sequence ID" value="MBC8602546.1"/>
    <property type="molecule type" value="Genomic_DNA"/>
</dbReference>
<comment type="function">
    <text evidence="1">Produces ATP from ADP in the presence of a proton gradient across the membrane.</text>
</comment>
<dbReference type="EMBL" id="QREV01000031">
    <property type="protein sequence ID" value="RDU48697.1"/>
    <property type="molecule type" value="Genomic_DNA"/>
</dbReference>
<evidence type="ECO:0000313" key="9">
    <source>
        <dbReference type="EMBL" id="MBC8602546.1"/>
    </source>
</evidence>
<keyword evidence="4" id="KW-0813">Transport</keyword>
<keyword evidence="6" id="KW-0472">Membrane</keyword>
<evidence type="ECO:0000256" key="3">
    <source>
        <dbReference type="ARBA" id="ARBA00005712"/>
    </source>
</evidence>
<reference evidence="10 11" key="1">
    <citation type="submission" date="2018-07" db="EMBL/GenBank/DDBJ databases">
        <title>Parabacteroides acidifaciens nov. sp., isolated from human feces.</title>
        <authorList>
            <person name="Wang Y.J."/>
        </authorList>
    </citation>
    <scope>NUCLEOTIDE SEQUENCE [LARGE SCALE GENOMIC DNA]</scope>
    <source>
        <strain evidence="10 11">426-9</strain>
    </source>
</reference>
<accession>A0A3D8HDS9</accession>
<comment type="caution">
    <text evidence="10">The sequence shown here is derived from an EMBL/GenBank/DDBJ whole genome shotgun (WGS) entry which is preliminary data.</text>
</comment>
<keyword evidence="5" id="KW-0406">Ion transport</keyword>
<dbReference type="RefSeq" id="WP_115500038.1">
    <property type="nucleotide sequence ID" value="NZ_JACRTI010000031.1"/>
</dbReference>
<evidence type="ECO:0000256" key="4">
    <source>
        <dbReference type="ARBA" id="ARBA00022448"/>
    </source>
</evidence>
<evidence type="ECO:0000313" key="10">
    <source>
        <dbReference type="EMBL" id="RDU48697.1"/>
    </source>
</evidence>
<evidence type="ECO:0000256" key="7">
    <source>
        <dbReference type="ARBA" id="ARBA00023196"/>
    </source>
</evidence>
<keyword evidence="12" id="KW-1185">Reference proteome</keyword>